<protein>
    <submittedName>
        <fullName evidence="2">Uncharacterized protein</fullName>
    </submittedName>
</protein>
<keyword evidence="1" id="KW-0812">Transmembrane</keyword>
<dbReference type="EMBL" id="MN740156">
    <property type="protein sequence ID" value="QHT90596.1"/>
    <property type="molecule type" value="Genomic_DNA"/>
</dbReference>
<organism evidence="2">
    <name type="scientific">viral metagenome</name>
    <dbReference type="NCBI Taxonomy" id="1070528"/>
    <lineage>
        <taxon>unclassified sequences</taxon>
        <taxon>metagenomes</taxon>
        <taxon>organismal metagenomes</taxon>
    </lineage>
</organism>
<dbReference type="AlphaFoldDB" id="A0A6C0IDU2"/>
<keyword evidence="1" id="KW-0472">Membrane</keyword>
<proteinExistence type="predicted"/>
<accession>A0A6C0IDU2</accession>
<evidence type="ECO:0000313" key="2">
    <source>
        <dbReference type="EMBL" id="QHT90596.1"/>
    </source>
</evidence>
<evidence type="ECO:0000256" key="1">
    <source>
        <dbReference type="SAM" id="Phobius"/>
    </source>
</evidence>
<sequence>MTFLDAAIGMNNIQNLRHGASGGERAKNIGALVGKIAGTTLLAAGMIGGLAKLGSTTASLIRKDVLWQEHRLLNPLEKYGKKKGPSTLAKMFPQHRGQHPSLTRSLWHSLFPAKQRAMASGIETLSAPDRYSFLRPTPPRSATWRDWWIEQNMGRPNQTLARIVEARGDEANAYHQAIRQNYLHARQQSLRSTIEQDAAANKQLLFHGRYLVPKNNMTQFLEPSFLQEASPFHFVADRQTASLNSMLSDYESNRRIVQNVHAMPLRKLRATNQNLFLDALFDENRTERSIFNDVRTSRGEISYLQRRPQNFEDPFLQAKLNTFYTNRHIVRGQDMLIGSGIGLGIFVVAIVGGVIIIYKATKDVDNFNRRV</sequence>
<reference evidence="2" key="1">
    <citation type="journal article" date="2020" name="Nature">
        <title>Giant virus diversity and host interactions through global metagenomics.</title>
        <authorList>
            <person name="Schulz F."/>
            <person name="Roux S."/>
            <person name="Paez-Espino D."/>
            <person name="Jungbluth S."/>
            <person name="Walsh D.A."/>
            <person name="Denef V.J."/>
            <person name="McMahon K.D."/>
            <person name="Konstantinidis K.T."/>
            <person name="Eloe-Fadrosh E.A."/>
            <person name="Kyrpides N.C."/>
            <person name="Woyke T."/>
        </authorList>
    </citation>
    <scope>NUCLEOTIDE SEQUENCE</scope>
    <source>
        <strain evidence="2">GVMAG-M-3300023184-71</strain>
    </source>
</reference>
<keyword evidence="1" id="KW-1133">Transmembrane helix</keyword>
<name>A0A6C0IDU2_9ZZZZ</name>
<feature type="transmembrane region" description="Helical" evidence="1">
    <location>
        <begin position="335"/>
        <end position="360"/>
    </location>
</feature>